<name>A0A554LIN0_9BACT</name>
<dbReference type="EMBL" id="VMGK01000015">
    <property type="protein sequence ID" value="TSC92733.1"/>
    <property type="molecule type" value="Genomic_DNA"/>
</dbReference>
<accession>A0A554LIN0</accession>
<gene>
    <name evidence="1" type="ORF">CEN89_519</name>
</gene>
<dbReference type="AlphaFoldDB" id="A0A554LIN0"/>
<evidence type="ECO:0008006" key="3">
    <source>
        <dbReference type="Google" id="ProtNLM"/>
    </source>
</evidence>
<protein>
    <recommendedName>
        <fullName evidence="3">GAF domain-containing protein</fullName>
    </recommendedName>
</protein>
<evidence type="ECO:0000313" key="2">
    <source>
        <dbReference type="Proteomes" id="UP000315689"/>
    </source>
</evidence>
<reference evidence="1 2" key="1">
    <citation type="submission" date="2017-07" db="EMBL/GenBank/DDBJ databases">
        <title>Mechanisms for carbon and nitrogen cycling indicate functional differentiation within the Candidate Phyla Radiation.</title>
        <authorList>
            <person name="Danczak R.E."/>
            <person name="Johnston M.D."/>
            <person name="Kenah C."/>
            <person name="Slattery M."/>
            <person name="Wrighton K.C."/>
            <person name="Wilkins M.J."/>
        </authorList>
    </citation>
    <scope>NUCLEOTIDE SEQUENCE [LARGE SCALE GENOMIC DNA]</scope>
    <source>
        <strain evidence="1">Licking1014_7</strain>
    </source>
</reference>
<sequence length="164" mass="17987">MRQRAKENQSLENAGLANLRLITSLYALLDQAVSIAGKDSFCEFLKETIKRICDITGAGTGLVALKFGGHLMGARYDVQPPTYRPFNPIALTLIERSDLVDEAQGNQSRFAQHICLPVYRSDDTVCGAIKLENPSPEFFSPHAQLTDAVIAILHLVSAKFANQP</sequence>
<organism evidence="1 2">
    <name type="scientific">Candidatus Berkelbacteria bacterium Licking1014_7</name>
    <dbReference type="NCBI Taxonomy" id="2017147"/>
    <lineage>
        <taxon>Bacteria</taxon>
        <taxon>Candidatus Berkelbacteria</taxon>
    </lineage>
</organism>
<dbReference type="Proteomes" id="UP000315689">
    <property type="component" value="Unassembled WGS sequence"/>
</dbReference>
<proteinExistence type="predicted"/>
<comment type="caution">
    <text evidence="1">The sequence shown here is derived from an EMBL/GenBank/DDBJ whole genome shotgun (WGS) entry which is preliminary data.</text>
</comment>
<evidence type="ECO:0000313" key="1">
    <source>
        <dbReference type="EMBL" id="TSC92733.1"/>
    </source>
</evidence>